<dbReference type="InterPro" id="IPR003598">
    <property type="entry name" value="Ig_sub2"/>
</dbReference>
<dbReference type="CDD" id="cd00063">
    <property type="entry name" value="FN3"/>
    <property type="match status" value="4"/>
</dbReference>
<feature type="domain" description="Ig-like" evidence="5">
    <location>
        <begin position="996"/>
        <end position="1098"/>
    </location>
</feature>
<dbReference type="PANTHER" id="PTHR44170:SF46">
    <property type="entry name" value="PROTEIN SIDEKICK"/>
    <property type="match status" value="1"/>
</dbReference>
<dbReference type="SMART" id="SM00060">
    <property type="entry name" value="FN3"/>
    <property type="match status" value="6"/>
</dbReference>
<feature type="compositionally biased region" description="Polar residues" evidence="3">
    <location>
        <begin position="2524"/>
        <end position="2535"/>
    </location>
</feature>
<accession>A0A4V3SCB0</accession>
<keyword evidence="2" id="KW-1015">Disulfide bond</keyword>
<dbReference type="SMART" id="SM00409">
    <property type="entry name" value="IG"/>
    <property type="match status" value="6"/>
</dbReference>
<feature type="compositionally biased region" description="Polar residues" evidence="3">
    <location>
        <begin position="2227"/>
        <end position="2242"/>
    </location>
</feature>
<feature type="region of interest" description="Disordered" evidence="3">
    <location>
        <begin position="625"/>
        <end position="650"/>
    </location>
</feature>
<dbReference type="Pfam" id="PF00041">
    <property type="entry name" value="fn3"/>
    <property type="match status" value="3"/>
</dbReference>
<evidence type="ECO:0000313" key="7">
    <source>
        <dbReference type="EMBL" id="TGZ55874.1"/>
    </source>
</evidence>
<dbReference type="Gene3D" id="2.60.40.10">
    <property type="entry name" value="Immunoglobulins"/>
    <property type="match status" value="11"/>
</dbReference>
<dbReference type="Proteomes" id="UP000308267">
    <property type="component" value="Unassembled WGS sequence"/>
</dbReference>
<gene>
    <name evidence="7" type="ORF">CRM22_010278</name>
</gene>
<feature type="domain" description="Fibronectin type-III" evidence="6">
    <location>
        <begin position="1808"/>
        <end position="1904"/>
    </location>
</feature>
<dbReference type="InterPro" id="IPR036116">
    <property type="entry name" value="FN3_sf"/>
</dbReference>
<dbReference type="InterPro" id="IPR003961">
    <property type="entry name" value="FN3_dom"/>
</dbReference>
<keyword evidence="4" id="KW-0812">Transmembrane</keyword>
<dbReference type="InterPro" id="IPR013783">
    <property type="entry name" value="Ig-like_fold"/>
</dbReference>
<reference evidence="7 8" key="1">
    <citation type="journal article" date="2019" name="BMC Genomics">
        <title>New insights from Opisthorchis felineus genome: update on genomics of the epidemiologically important liver flukes.</title>
        <authorList>
            <person name="Ershov N.I."/>
            <person name="Mordvinov V.A."/>
            <person name="Prokhortchouk E.B."/>
            <person name="Pakharukova M.Y."/>
            <person name="Gunbin K.V."/>
            <person name="Ustyantsev K."/>
            <person name="Genaev M.A."/>
            <person name="Blinov A.G."/>
            <person name="Mazur A."/>
            <person name="Boulygina E."/>
            <person name="Tsygankova S."/>
            <person name="Khrameeva E."/>
            <person name="Chekanov N."/>
            <person name="Fan G."/>
            <person name="Xiao A."/>
            <person name="Zhang H."/>
            <person name="Xu X."/>
            <person name="Yang H."/>
            <person name="Solovyev V."/>
            <person name="Lee S.M."/>
            <person name="Liu X."/>
            <person name="Afonnikov D.A."/>
            <person name="Skryabin K.G."/>
        </authorList>
    </citation>
    <scope>NUCLEOTIDE SEQUENCE [LARGE SCALE GENOMIC DNA]</scope>
    <source>
        <strain evidence="7">AK-0245</strain>
        <tissue evidence="7">Whole organism</tissue>
    </source>
</reference>
<feature type="domain" description="Ig-like" evidence="5">
    <location>
        <begin position="500"/>
        <end position="622"/>
    </location>
</feature>
<dbReference type="InterPro" id="IPR036179">
    <property type="entry name" value="Ig-like_dom_sf"/>
</dbReference>
<sequence length="2788" mass="306118">MISVSTGYYARILLVYPRISLCFIGLLLVQYTRSALGIVDGSLDSKIPSLWYDVRADSAYSSFPSTTTWPLHSANLARYFHRRTRRGSSNAVPSPPRIVPDLPTSVRFFDRTGYQIRCRATGYPPPTIRWFWLPTTNGGQMLPASPDHLIMLSAIEVPIGDGSNFSEVASLSRSANHLETSSSVAGHPAPSGLETSYYSSFERDQVNELLDQVVSTKSIVVGDGWLNFTAAGVAAMRWVLFCQAENYLGRARSRKMVAHQVPLPDENLRIIYNTFHIDPGQKAVISCHPEQSIFNRFLKVHYWEIYMNGTLIHTVDHSFDRFSMINVTKHPELHIRSVTEAELEGLEVRCVLQSIVDESVKVERPERGRLRRLRMGLFYTEQRSVSSDVDVLRGSTVELPWAVEGKAPVGANWFYVNTLTGVRYLLSSDTPLPLPDGSGKGISPTNSSQHLYGGRKVPRFLPGGTEYELVNGAYGNLRLINLSVADSGQFMVEVPYSARPQVKYTVQVRAPLGVKITPGQRTVDWGSHVELDCIVSGNPRHLVYWLHNGRPAPRRHHVRTVSGPAAATSATEYVGTSKSLDSLSQRLIIEAFTLEDVGVYQCVVENGQTVGSLASNMLPTLTGSFHSDAPAAGSSESPDRDLTHPPVSLPTAGEVLRDLTDNAQATALLLMGKMRPSLKWQNPAVEPTSIKAQALLSIHSVATTNVTLECRFAANPTPKIDWFRDDLPIPLEQAGVIAPELAEDTSTPYTLITRLRIDIRKAPNLEELWVFGGEYRAVATNPHGEADCRTYVLLETPLRLRPMDALKVAIAGRAHTLKCYFIGSGIPAATYFSNFQRNSFFVPYCPPTHTHTPSSPPDAPRLFELPQTRQVKYTHDTLSYSCTLQNRADKPWYAWWEFQHEGTNALIPLPASKQERYNEFVVSYMDDLVSRSEGPPWRLPDSLRDKVPLFAQSEPNAGVHVSVNKLQKEKHHGNLTCVVVNEVGEDRQSIRITFIPELEFAIRPPNNQDVTLGQTMSIDCAAKPSDLKPVVEWKYLQKTTGNYVGVTELSEATNGRIRQYSNGTLLLSNVDESDPREFLCFLKPGRLSTAAQRSSAVNLEVHVPARIDPIDHVERVRGSRFNLTCSVHGDPDDLQAAWYYRPSGRTKWQLIDKPCVVPWSILDKEHLPDGMTSPPTHYDQSSDSSLTPDSSDEHSSSVDCQSFANEGLESGILFRQVAFFKPNKRGLDKQLQFISVKEAHMGEYLCRASNRFNRDSQGARTEVEVFVRLTVISVPGPVNIVYNSSRTTATTVFFEWHAPNHDGNKPIRKYRIRYAPSEPSKLTLSRGPQPNVTEIEVDESTRQILLEGLRPYTMYRITLVAINDVGPSEENVLPLTTQEAKPDGPVRRLVANGTASDTILVSWDNPAPEHLNGNVDRYWVCRQRVNATFSASELARLTWPADSPDHMSGQPVRGRFGHVHCAKILRQKDYEVTGLPKFTAYAFRVIALNSKGSSPPAFTQARTLEDLPQAPPTDVTCTSQQHSITVSWNPPHPDTINGILTEYHVRYFAANVFGDETTSVNQAVQGQTTVTLAGLLAFTNYSIQVAVSNRKGRGPSSTRIICRTKEAPPTAPDHVKATPLNASCLVVSWSHPRKPQGLTKQYCIEAIPLIKAPQDGLISLSASPSPERAKALCVRPDFSMSYNHYTYCGLIEQRPYNISVRATNHFEGHKAWTGPVYPVANPPPGIISIGGKLHVQNKMPVSMDCLVTTNYPVRWSYPLDDLDGISLLDNGTLSIKSTVTAHSGTYQCTVLSDTITYDLVVQEILEEPPRRPIWHKFTPSLRGIQAEWLSPGSKRLDAPILWFYLNWTNVYTGVQDAVQLPADQRTYYLSNLTCATTVKFQLCAANKVGNSSLTEATSWTTLGSAPQAANAAQVIPTHLRSQTAVTFNLSSFLPGSGCSPLFYRLLIAPSEDGQFGLKQTVINRTLTRADLITLDGLDRERCCYNVTNLNPGVHYHYKIVATNPAGSASIQGQFWTFTVFGHEPMLRQTRLLGKSGLLQQPTVIIPITILFAILLIVLIALPFLCRHRRLEEHLHPAKEVTQCRNQLRPDEEVANQAPGGLQHPYHSYQFTRPARSGLPPIPTTQADSQASTVVLTGRLNSGRGGGLYSWFSGKRTRHYDRGRPAPDQTDMVKSAQLCEPPEEDRLSTNSIDSEGNINPYATYAASGFPELTGQVGTVSGVSGPVNKTLTTSGDPTAVNEATTRTRDASRNPQPVLDSSRLWNTARQRGPRPIGDSLPFAGPHHYHYPNMNAVTVGRPTLLRVGSGGRLSGFVDPRLLSPATAALIDPVLAPYDNSTLGVGDLDFDSTLVGVPLVGHVDTGFRRRVNSFESLHRFSRGLSRTYHRGFSANAPAHPMIASNLLGPDGHSLPLAGPGVASANFCNHGKQADPVVAYRGSVLSSTTASSNQDELVQAYEYGRRNHPRTGGTNLLSMTGGGAGGGGGLVPPRNHMAPDQTPTMLYPPMKARGVSEAEVSEGSGSSEATDSSGIRQFTQQPPQPDEARHAACEIPLTCENKQLGSYRPGREPGFQYGPIRAAAAGSSRRPGQPLCQANFDMQSELTDTYASVDYNATPYVLANAAFAAGTSMNRRDGRQAMVCAANTAASSRTRQPLPAVPASSMLDFPDDVSSAYVPAYAGQSGRYYAAHPIAFNRAAPISGLPNPAGVSGVRYQGTGHYGKSCVDAGENLGSHLDTRTLVNRGPRTKAVNPRPDPTRIGPDNLDNSCTNVNSTSGPPDSEENVYTSEFVLV</sequence>
<dbReference type="FunFam" id="2.60.40.10:FF:000028">
    <property type="entry name" value="Neuronal cell adhesion molecule"/>
    <property type="match status" value="1"/>
</dbReference>
<dbReference type="Pfam" id="PF13927">
    <property type="entry name" value="Ig_3"/>
    <property type="match status" value="1"/>
</dbReference>
<evidence type="ECO:0000259" key="6">
    <source>
        <dbReference type="PROSITE" id="PS50853"/>
    </source>
</evidence>
<dbReference type="GO" id="GO:0098609">
    <property type="term" value="P:cell-cell adhesion"/>
    <property type="evidence" value="ECO:0007669"/>
    <property type="project" value="TreeGrafter"/>
</dbReference>
<feature type="domain" description="Fibronectin type-III" evidence="6">
    <location>
        <begin position="1385"/>
        <end position="1507"/>
    </location>
</feature>
<feature type="domain" description="Fibronectin type-III" evidence="6">
    <location>
        <begin position="1611"/>
        <end position="1724"/>
    </location>
</feature>
<proteinExistence type="predicted"/>
<evidence type="ECO:0000256" key="1">
    <source>
        <dbReference type="ARBA" id="ARBA00022737"/>
    </source>
</evidence>
<dbReference type="InterPro" id="IPR007110">
    <property type="entry name" value="Ig-like_dom"/>
</dbReference>
<feature type="region of interest" description="Disordered" evidence="3">
    <location>
        <begin position="1168"/>
        <end position="1199"/>
    </location>
</feature>
<feature type="domain" description="Fibronectin type-III" evidence="6">
    <location>
        <begin position="1274"/>
        <end position="1380"/>
    </location>
</feature>
<dbReference type="OrthoDB" id="10001713at2759"/>
<name>A0A4V3SCB0_OPIFE</name>
<organism evidence="7 8">
    <name type="scientific">Opisthorchis felineus</name>
    <dbReference type="NCBI Taxonomy" id="147828"/>
    <lineage>
        <taxon>Eukaryota</taxon>
        <taxon>Metazoa</taxon>
        <taxon>Spiralia</taxon>
        <taxon>Lophotrochozoa</taxon>
        <taxon>Platyhelminthes</taxon>
        <taxon>Trematoda</taxon>
        <taxon>Digenea</taxon>
        <taxon>Opisthorchiida</taxon>
        <taxon>Opisthorchiata</taxon>
        <taxon>Opisthorchiidae</taxon>
        <taxon>Opisthorchis</taxon>
    </lineage>
</organism>
<feature type="region of interest" description="Disordered" evidence="3">
    <location>
        <begin position="2508"/>
        <end position="2542"/>
    </location>
</feature>
<feature type="compositionally biased region" description="Low complexity" evidence="3">
    <location>
        <begin position="2509"/>
        <end position="2523"/>
    </location>
</feature>
<protein>
    <recommendedName>
        <fullName evidence="9">Protein-tyrosine-phosphatase</fullName>
    </recommendedName>
</protein>
<dbReference type="SUPFAM" id="SSF48726">
    <property type="entry name" value="Immunoglobulin"/>
    <property type="match status" value="6"/>
</dbReference>
<feature type="region of interest" description="Disordered" evidence="3">
    <location>
        <begin position="2227"/>
        <end position="2256"/>
    </location>
</feature>
<feature type="transmembrane region" description="Helical" evidence="4">
    <location>
        <begin position="2043"/>
        <end position="2065"/>
    </location>
</feature>
<feature type="domain" description="Fibronectin type-III" evidence="6">
    <location>
        <begin position="1508"/>
        <end position="1607"/>
    </location>
</feature>
<feature type="region of interest" description="Disordered" evidence="3">
    <location>
        <begin position="2738"/>
        <end position="2784"/>
    </location>
</feature>
<comment type="caution">
    <text evidence="7">The sequence shown here is derived from an EMBL/GenBank/DDBJ whole genome shotgun (WGS) entry which is preliminary data.</text>
</comment>
<dbReference type="PROSITE" id="PS50835">
    <property type="entry name" value="IG_LIKE"/>
    <property type="match status" value="3"/>
</dbReference>
<feature type="transmembrane region" description="Helical" evidence="4">
    <location>
        <begin position="12"/>
        <end position="31"/>
    </location>
</feature>
<keyword evidence="8" id="KW-1185">Reference proteome</keyword>
<dbReference type="PROSITE" id="PS50853">
    <property type="entry name" value="FN3"/>
    <property type="match status" value="5"/>
</dbReference>
<keyword evidence="1" id="KW-0677">Repeat</keyword>
<evidence type="ECO:0000256" key="2">
    <source>
        <dbReference type="ARBA" id="ARBA00023157"/>
    </source>
</evidence>
<evidence type="ECO:0000259" key="5">
    <source>
        <dbReference type="PROSITE" id="PS50835"/>
    </source>
</evidence>
<evidence type="ECO:0000256" key="4">
    <source>
        <dbReference type="SAM" id="Phobius"/>
    </source>
</evidence>
<dbReference type="PANTHER" id="PTHR44170">
    <property type="entry name" value="PROTEIN SIDEKICK"/>
    <property type="match status" value="1"/>
</dbReference>
<evidence type="ECO:0008006" key="9">
    <source>
        <dbReference type="Google" id="ProtNLM"/>
    </source>
</evidence>
<dbReference type="EMBL" id="SJOL01009752">
    <property type="protein sequence ID" value="TGZ55874.1"/>
    <property type="molecule type" value="Genomic_DNA"/>
</dbReference>
<feature type="domain" description="Ig-like" evidence="5">
    <location>
        <begin position="1104"/>
        <end position="1266"/>
    </location>
</feature>
<evidence type="ECO:0000313" key="8">
    <source>
        <dbReference type="Proteomes" id="UP000308267"/>
    </source>
</evidence>
<dbReference type="STRING" id="147828.A0A4V3SCB0"/>
<dbReference type="InterPro" id="IPR003599">
    <property type="entry name" value="Ig_sub"/>
</dbReference>
<keyword evidence="4" id="KW-1133">Transmembrane helix</keyword>
<dbReference type="SUPFAM" id="SSF49265">
    <property type="entry name" value="Fibronectin type III"/>
    <property type="match status" value="3"/>
</dbReference>
<feature type="compositionally biased region" description="Low complexity" evidence="3">
    <location>
        <begin position="1179"/>
        <end position="1189"/>
    </location>
</feature>
<keyword evidence="4" id="KW-0472">Membrane</keyword>
<feature type="compositionally biased region" description="Polar residues" evidence="3">
    <location>
        <begin position="2760"/>
        <end position="2773"/>
    </location>
</feature>
<evidence type="ECO:0000256" key="3">
    <source>
        <dbReference type="SAM" id="MobiDB-lite"/>
    </source>
</evidence>
<dbReference type="SMART" id="SM00408">
    <property type="entry name" value="IGc2"/>
    <property type="match status" value="4"/>
</dbReference>